<evidence type="ECO:0000256" key="4">
    <source>
        <dbReference type="ARBA" id="ARBA00023004"/>
    </source>
</evidence>
<dbReference type="InterPro" id="IPR001055">
    <property type="entry name" value="Adrenodoxin-like"/>
</dbReference>
<dbReference type="CDD" id="cd00207">
    <property type="entry name" value="fer2"/>
    <property type="match status" value="1"/>
</dbReference>
<evidence type="ECO:0000313" key="9">
    <source>
        <dbReference type="Proteomes" id="UP001165283"/>
    </source>
</evidence>
<protein>
    <submittedName>
        <fullName evidence="8">2Fe-2S iron-sulfur cluster binding domain-containing protein</fullName>
    </submittedName>
</protein>
<evidence type="ECO:0000313" key="8">
    <source>
        <dbReference type="EMBL" id="MCO1655688.1"/>
    </source>
</evidence>
<dbReference type="InterPro" id="IPR036010">
    <property type="entry name" value="2Fe-2S_ferredoxin-like_sf"/>
</dbReference>
<dbReference type="RefSeq" id="WP_252437684.1">
    <property type="nucleotide sequence ID" value="NZ_JAGSOV010000023.1"/>
</dbReference>
<accession>A0ABT0ZY71</accession>
<comment type="similarity">
    <text evidence="1">Belongs to the adrenodoxin/putidaredoxin family.</text>
</comment>
<dbReference type="PRINTS" id="PR00355">
    <property type="entry name" value="ADRENODOXIN"/>
</dbReference>
<reference evidence="8" key="1">
    <citation type="submission" date="2021-04" db="EMBL/GenBank/DDBJ databases">
        <title>Pseudonocardia sp. nov., isolated from sandy soil of mangrove forest.</title>
        <authorList>
            <person name="Zan Z."/>
            <person name="Huang R."/>
            <person name="Liu W."/>
        </authorList>
    </citation>
    <scope>NUCLEOTIDE SEQUENCE</scope>
    <source>
        <strain evidence="8">S2-4</strain>
    </source>
</reference>
<keyword evidence="3" id="KW-0479">Metal-binding</keyword>
<comment type="cofactor">
    <cofactor evidence="6">
        <name>[2Fe-2S] cluster</name>
        <dbReference type="ChEBI" id="CHEBI:190135"/>
    </cofactor>
</comment>
<dbReference type="InterPro" id="IPR012675">
    <property type="entry name" value="Beta-grasp_dom_sf"/>
</dbReference>
<keyword evidence="5" id="KW-0411">Iron-sulfur</keyword>
<evidence type="ECO:0000256" key="1">
    <source>
        <dbReference type="ARBA" id="ARBA00010914"/>
    </source>
</evidence>
<dbReference type="Pfam" id="PF00111">
    <property type="entry name" value="Fer2"/>
    <property type="match status" value="1"/>
</dbReference>
<comment type="caution">
    <text evidence="8">The sequence shown here is derived from an EMBL/GenBank/DDBJ whole genome shotgun (WGS) entry which is preliminary data.</text>
</comment>
<keyword evidence="2" id="KW-0001">2Fe-2S</keyword>
<gene>
    <name evidence="8" type="ORF">KDL28_11560</name>
</gene>
<dbReference type="EMBL" id="JAGSOV010000023">
    <property type="protein sequence ID" value="MCO1655688.1"/>
    <property type="molecule type" value="Genomic_DNA"/>
</dbReference>
<evidence type="ECO:0000256" key="3">
    <source>
        <dbReference type="ARBA" id="ARBA00022723"/>
    </source>
</evidence>
<evidence type="ECO:0000256" key="2">
    <source>
        <dbReference type="ARBA" id="ARBA00022714"/>
    </source>
</evidence>
<name>A0ABT0ZY71_9PSEU</name>
<sequence length="107" mass="11184">MPAARFVGVDGTEVLLDVPAGQTLRQAALDNLVPGIIGECGGFATCGTCHVVVDERFRPLLPAPSEDEEIVLEGLLTPVTATSRLACQIAMTDELDGITVHVPESQG</sequence>
<dbReference type="Gene3D" id="3.10.20.30">
    <property type="match status" value="1"/>
</dbReference>
<keyword evidence="9" id="KW-1185">Reference proteome</keyword>
<dbReference type="InterPro" id="IPR001041">
    <property type="entry name" value="2Fe-2S_ferredoxin-type"/>
</dbReference>
<dbReference type="PANTHER" id="PTHR23426">
    <property type="entry name" value="FERREDOXIN/ADRENODOXIN"/>
    <property type="match status" value="1"/>
</dbReference>
<organism evidence="8 9">
    <name type="scientific">Pseudonocardia humida</name>
    <dbReference type="NCBI Taxonomy" id="2800819"/>
    <lineage>
        <taxon>Bacteria</taxon>
        <taxon>Bacillati</taxon>
        <taxon>Actinomycetota</taxon>
        <taxon>Actinomycetes</taxon>
        <taxon>Pseudonocardiales</taxon>
        <taxon>Pseudonocardiaceae</taxon>
        <taxon>Pseudonocardia</taxon>
    </lineage>
</organism>
<feature type="domain" description="2Fe-2S ferredoxin-type" evidence="7">
    <location>
        <begin position="2"/>
        <end position="106"/>
    </location>
</feature>
<dbReference type="Proteomes" id="UP001165283">
    <property type="component" value="Unassembled WGS sequence"/>
</dbReference>
<evidence type="ECO:0000256" key="6">
    <source>
        <dbReference type="ARBA" id="ARBA00034078"/>
    </source>
</evidence>
<dbReference type="PROSITE" id="PS51085">
    <property type="entry name" value="2FE2S_FER_2"/>
    <property type="match status" value="1"/>
</dbReference>
<keyword evidence="4" id="KW-0408">Iron</keyword>
<evidence type="ECO:0000259" key="7">
    <source>
        <dbReference type="PROSITE" id="PS51085"/>
    </source>
</evidence>
<dbReference type="PANTHER" id="PTHR23426:SF65">
    <property type="entry name" value="FERREDOXIN-2, MITOCHONDRIAL"/>
    <property type="match status" value="1"/>
</dbReference>
<proteinExistence type="inferred from homology"/>
<dbReference type="SUPFAM" id="SSF54292">
    <property type="entry name" value="2Fe-2S ferredoxin-like"/>
    <property type="match status" value="1"/>
</dbReference>
<evidence type="ECO:0000256" key="5">
    <source>
        <dbReference type="ARBA" id="ARBA00023014"/>
    </source>
</evidence>